<dbReference type="InterPro" id="IPR003497">
    <property type="entry name" value="BRO_N_domain"/>
</dbReference>
<dbReference type="OrthoDB" id="7468926at2759"/>
<proteinExistence type="predicted"/>
<dbReference type="AlphaFoldDB" id="A0A835ZCA0"/>
<dbReference type="EMBL" id="JAFCMP010000112">
    <property type="protein sequence ID" value="KAG5186333.1"/>
    <property type="molecule type" value="Genomic_DNA"/>
</dbReference>
<dbReference type="Pfam" id="PF10544">
    <property type="entry name" value="T5orf172"/>
    <property type="match status" value="1"/>
</dbReference>
<dbReference type="Pfam" id="PF02498">
    <property type="entry name" value="Bro-N"/>
    <property type="match status" value="1"/>
</dbReference>
<feature type="domain" description="Bro-N" evidence="2">
    <location>
        <begin position="1"/>
        <end position="105"/>
    </location>
</feature>
<comment type="caution">
    <text evidence="3">The sequence shown here is derived from an EMBL/GenBank/DDBJ whole genome shotgun (WGS) entry which is preliminary data.</text>
</comment>
<dbReference type="PROSITE" id="PS51750">
    <property type="entry name" value="BRO_N"/>
    <property type="match status" value="1"/>
</dbReference>
<organism evidence="3 4">
    <name type="scientific">Tribonema minus</name>
    <dbReference type="NCBI Taxonomy" id="303371"/>
    <lineage>
        <taxon>Eukaryota</taxon>
        <taxon>Sar</taxon>
        <taxon>Stramenopiles</taxon>
        <taxon>Ochrophyta</taxon>
        <taxon>PX clade</taxon>
        <taxon>Xanthophyceae</taxon>
        <taxon>Tribonematales</taxon>
        <taxon>Tribonemataceae</taxon>
        <taxon>Tribonema</taxon>
    </lineage>
</organism>
<dbReference type="InterPro" id="IPR018306">
    <property type="entry name" value="Phage_T5_Orf172_DNA-bd"/>
</dbReference>
<dbReference type="SMART" id="SM01040">
    <property type="entry name" value="Bro-N"/>
    <property type="match status" value="1"/>
</dbReference>
<feature type="coiled-coil region" evidence="1">
    <location>
        <begin position="260"/>
        <end position="287"/>
    </location>
</feature>
<evidence type="ECO:0000256" key="1">
    <source>
        <dbReference type="SAM" id="Coils"/>
    </source>
</evidence>
<reference evidence="3" key="1">
    <citation type="submission" date="2021-02" db="EMBL/GenBank/DDBJ databases">
        <title>First Annotated Genome of the Yellow-green Alga Tribonema minus.</title>
        <authorList>
            <person name="Mahan K.M."/>
        </authorList>
    </citation>
    <scope>NUCLEOTIDE SEQUENCE</scope>
    <source>
        <strain evidence="3">UTEX B ZZ1240</strain>
    </source>
</reference>
<keyword evidence="1" id="KW-0175">Coiled coil</keyword>
<name>A0A835ZCA0_9STRA</name>
<protein>
    <recommendedName>
        <fullName evidence="2">Bro-N domain-containing protein</fullName>
    </recommendedName>
</protein>
<evidence type="ECO:0000313" key="3">
    <source>
        <dbReference type="EMBL" id="KAG5186333.1"/>
    </source>
</evidence>
<gene>
    <name evidence="3" type="ORF">JKP88DRAFT_157118</name>
</gene>
<dbReference type="Proteomes" id="UP000664859">
    <property type="component" value="Unassembled WGS sequence"/>
</dbReference>
<sequence length="542" mass="61677">MDIIKTFVINNTNYDINIVYHNGFPLFRASEIGAVLGMSNVRQTTRDYDEDEKVVIQSDTPGGLQNVSMLTELGLYRLLMRSDKAIARPFQKWVCQVLASIRETGKYEMEQQFNEQLEQKEIEIEKAVYDKVLKDAELQKHLDILDVYDKKPVVYFAKFGSIGDQQIIKIGQTTDIKSRTRKHWIDFSECILIKVFPCSEPQKLEHFLHMHAEIKSFKYNEPINGQVSNEAFLFDGEALKRTLNIAVRNISKFKAVETSMAKMEGDVRSINQMLEKLQNQVQMCLQQKAPESGEANEEEATPKSRRGICTVNGYKIQRYSADGLTLLETYNQMIVMERDENLLNLAMRFGTHLNRNTVTNASKKGFTYLGFRWAMLDRSLPDDTIQTIGVTTLGPNVRSGPITELNDDMTSIAKVFQSSNDVIVSINARLLDVGLQGIDSISGLCKAIKRGKSYYGRFYMAWADCPWAMQDFYMAAGNEAPIPCIAGHCRPVNKIDPITHNVLETYYSTADVNKRCKVGKQTLQNAINGQYKLNGFIWAYKE</sequence>
<keyword evidence="4" id="KW-1185">Reference proteome</keyword>
<accession>A0A835ZCA0</accession>
<evidence type="ECO:0000259" key="2">
    <source>
        <dbReference type="PROSITE" id="PS51750"/>
    </source>
</evidence>
<evidence type="ECO:0000313" key="4">
    <source>
        <dbReference type="Proteomes" id="UP000664859"/>
    </source>
</evidence>